<feature type="compositionally biased region" description="Polar residues" evidence="1">
    <location>
        <begin position="206"/>
        <end position="228"/>
    </location>
</feature>
<sequence length="286" mass="32568">MKKTILFFLLMIGGLFLFSPSSFAEENKETEERLQCTMTIISDKHSFFEPAFPDGVCKGYVKGYFVVDDFGEGHFHIIGMATYEVTYSGQQFEIGIPLYDYSPILTVYTILNEESKENTEKETNEENKENTEKETNEESKDEAEKETNEKSKDNTKNVNEKSKTENEVGVTNTKTNNTSTTEESKNSTEENKNLTEKNIEEDGSESDSGLTNIGTSSTTDFNDQSQTDNKNEIVSEEVQSESTVEEDKQKHSMKFLWSTVVLFFILIGIFFIIWKKRASTTATKQK</sequence>
<dbReference type="AlphaFoldDB" id="A0A9E8RVW1"/>
<organism evidence="4 5">
    <name type="scientific">Fervidibacillus albus</name>
    <dbReference type="NCBI Taxonomy" id="2980026"/>
    <lineage>
        <taxon>Bacteria</taxon>
        <taxon>Bacillati</taxon>
        <taxon>Bacillota</taxon>
        <taxon>Bacilli</taxon>
        <taxon>Bacillales</taxon>
        <taxon>Bacillaceae</taxon>
        <taxon>Fervidibacillus</taxon>
    </lineage>
</organism>
<feature type="signal peptide" evidence="3">
    <location>
        <begin position="1"/>
        <end position="24"/>
    </location>
</feature>
<keyword evidence="5" id="KW-1185">Reference proteome</keyword>
<feature type="transmembrane region" description="Helical" evidence="2">
    <location>
        <begin position="255"/>
        <end position="274"/>
    </location>
</feature>
<feature type="region of interest" description="Disordered" evidence="1">
    <location>
        <begin position="116"/>
        <end position="249"/>
    </location>
</feature>
<proteinExistence type="predicted"/>
<keyword evidence="3" id="KW-0732">Signal</keyword>
<evidence type="ECO:0000256" key="3">
    <source>
        <dbReference type="SAM" id="SignalP"/>
    </source>
</evidence>
<dbReference type="Proteomes" id="UP001164718">
    <property type="component" value="Chromosome"/>
</dbReference>
<reference evidence="4" key="1">
    <citation type="submission" date="2022-09" db="EMBL/GenBank/DDBJ databases">
        <title>Complete Genomes of Fervidibacillus albus and Fervidibacillus halotolerans isolated from tidal flat sediments.</title>
        <authorList>
            <person name="Kwon K.K."/>
            <person name="Yang S.-H."/>
            <person name="Park M.J."/>
            <person name="Oh H.-M."/>
        </authorList>
    </citation>
    <scope>NUCLEOTIDE SEQUENCE</scope>
    <source>
        <strain evidence="4">MEBiC13591</strain>
    </source>
</reference>
<evidence type="ECO:0000313" key="4">
    <source>
        <dbReference type="EMBL" id="WAA09916.1"/>
    </source>
</evidence>
<keyword evidence="2" id="KW-1133">Transmembrane helix</keyword>
<feature type="chain" id="PRO_5038696409" evidence="3">
    <location>
        <begin position="25"/>
        <end position="286"/>
    </location>
</feature>
<feature type="compositionally biased region" description="Basic and acidic residues" evidence="1">
    <location>
        <begin position="116"/>
        <end position="166"/>
    </location>
</feature>
<name>A0A9E8RVW1_9BACI</name>
<keyword evidence="2" id="KW-0812">Transmembrane</keyword>
<evidence type="ECO:0000256" key="2">
    <source>
        <dbReference type="SAM" id="Phobius"/>
    </source>
</evidence>
<dbReference type="EMBL" id="CP106878">
    <property type="protein sequence ID" value="WAA09916.1"/>
    <property type="molecule type" value="Genomic_DNA"/>
</dbReference>
<feature type="compositionally biased region" description="Low complexity" evidence="1">
    <location>
        <begin position="167"/>
        <end position="181"/>
    </location>
</feature>
<evidence type="ECO:0000256" key="1">
    <source>
        <dbReference type="SAM" id="MobiDB-lite"/>
    </source>
</evidence>
<gene>
    <name evidence="4" type="ORF">OE104_00605</name>
</gene>
<evidence type="ECO:0000313" key="5">
    <source>
        <dbReference type="Proteomes" id="UP001164718"/>
    </source>
</evidence>
<feature type="compositionally biased region" description="Basic and acidic residues" evidence="1">
    <location>
        <begin position="182"/>
        <end position="200"/>
    </location>
</feature>
<keyword evidence="2" id="KW-0472">Membrane</keyword>
<protein>
    <submittedName>
        <fullName evidence="4">Uncharacterized protein</fullName>
    </submittedName>
</protein>
<accession>A0A9E8RVW1</accession>
<dbReference type="KEGG" id="faf:OE104_00605"/>
<dbReference type="RefSeq" id="WP_275417698.1">
    <property type="nucleotide sequence ID" value="NZ_CP106878.1"/>
</dbReference>